<dbReference type="GO" id="GO:0005975">
    <property type="term" value="P:carbohydrate metabolic process"/>
    <property type="evidence" value="ECO:0007669"/>
    <property type="project" value="InterPro"/>
</dbReference>
<accession>A0A1L7WRL5</accession>
<gene>
    <name evidence="3" type="ORF">PAC_05276</name>
</gene>
<dbReference type="PANTHER" id="PTHR47791:SF2">
    <property type="entry name" value="ENDO MANNANASE, GH76 FAMILY (EUROFUNG)"/>
    <property type="match status" value="1"/>
</dbReference>
<dbReference type="InterPro" id="IPR005198">
    <property type="entry name" value="Glyco_hydro_76"/>
</dbReference>
<evidence type="ECO:0000256" key="2">
    <source>
        <dbReference type="SAM" id="SignalP"/>
    </source>
</evidence>
<feature type="signal peptide" evidence="2">
    <location>
        <begin position="1"/>
        <end position="20"/>
    </location>
</feature>
<sequence length="575" mass="64589">MFGATRLPLLLLCAISLVLGTFMKEQHPLLGDDGQKPLPGKPKSRSTLPALLDALDVLQADYFEVWQGIWPTSIDWTSAVIGTYLSSAIITLSGSYPAFPSSKVADNTVNKYFSNLIGAYFGQDAFALRQEAYDDMLWVVLGWLETVKFIGAHSELHYGTDDDSRLAGPWYGHQWVPAFAHRARIFWDMASQGWDTSLCNGGMIWNPYLVPYKNAITNELYITASISMYLYFPGDDNTSPFGFTTPPTPQDIDSPNRPHHPKYLAAAIEAYKWLGDSNMTDAKGLYVDGYHISGWSRERPKNESNTRCDARNEMVYTYNQGVLLSGQRGLYEATGARSYLEDGHQLVSNVIAATGWDLKHGKALDEDEADKPRHRLGKWRGLGRSGVMEEACDAEGYCSQDGQTFKGIFFHHLTLFCERLPDHLVLPGELFLSKNVEDIPGGPQEVQKWHDKECARYGPWIKHNAKAAVSTLDHEGKFGMWWGAPPHSTADPDAEVDLPRQAVDSRNQGVPQEWKNKRRYLRKTHEDDEDDAHDDDNEGKIRIRDLNDRGRGRTVETQGGGISVLRAMLELVDTR</sequence>
<name>A0A1L7WRL5_9HELO</name>
<evidence type="ECO:0000313" key="4">
    <source>
        <dbReference type="Proteomes" id="UP000184330"/>
    </source>
</evidence>
<dbReference type="EMBL" id="FJOG01000006">
    <property type="protein sequence ID" value="CZR55389.1"/>
    <property type="molecule type" value="Genomic_DNA"/>
</dbReference>
<evidence type="ECO:0000313" key="3">
    <source>
        <dbReference type="EMBL" id="CZR55389.1"/>
    </source>
</evidence>
<reference evidence="3 4" key="1">
    <citation type="submission" date="2016-03" db="EMBL/GenBank/DDBJ databases">
        <authorList>
            <person name="Ploux O."/>
        </authorList>
    </citation>
    <scope>NUCLEOTIDE SEQUENCE [LARGE SCALE GENOMIC DNA]</scope>
    <source>
        <strain evidence="3 4">UAMH 11012</strain>
    </source>
</reference>
<keyword evidence="2" id="KW-0732">Signal</keyword>
<keyword evidence="4" id="KW-1185">Reference proteome</keyword>
<protein>
    <submittedName>
        <fullName evidence="3">Related to glycosyl hydrolase</fullName>
    </submittedName>
</protein>
<organism evidence="3 4">
    <name type="scientific">Phialocephala subalpina</name>
    <dbReference type="NCBI Taxonomy" id="576137"/>
    <lineage>
        <taxon>Eukaryota</taxon>
        <taxon>Fungi</taxon>
        <taxon>Dikarya</taxon>
        <taxon>Ascomycota</taxon>
        <taxon>Pezizomycotina</taxon>
        <taxon>Leotiomycetes</taxon>
        <taxon>Helotiales</taxon>
        <taxon>Mollisiaceae</taxon>
        <taxon>Phialocephala</taxon>
        <taxon>Phialocephala fortinii species complex</taxon>
    </lineage>
</organism>
<dbReference type="InterPro" id="IPR008928">
    <property type="entry name" value="6-hairpin_glycosidase_sf"/>
</dbReference>
<dbReference type="AlphaFoldDB" id="A0A1L7WRL5"/>
<dbReference type="STRING" id="576137.A0A1L7WRL5"/>
<feature type="compositionally biased region" description="Acidic residues" evidence="1">
    <location>
        <begin position="527"/>
        <end position="537"/>
    </location>
</feature>
<evidence type="ECO:0000256" key="1">
    <source>
        <dbReference type="SAM" id="MobiDB-lite"/>
    </source>
</evidence>
<dbReference type="Gene3D" id="1.50.10.20">
    <property type="match status" value="1"/>
</dbReference>
<proteinExistence type="predicted"/>
<dbReference type="GO" id="GO:0016787">
    <property type="term" value="F:hydrolase activity"/>
    <property type="evidence" value="ECO:0007669"/>
    <property type="project" value="UniProtKB-KW"/>
</dbReference>
<dbReference type="InterPro" id="IPR053169">
    <property type="entry name" value="MUG_Protein"/>
</dbReference>
<dbReference type="SUPFAM" id="SSF48208">
    <property type="entry name" value="Six-hairpin glycosidases"/>
    <property type="match status" value="1"/>
</dbReference>
<dbReference type="OrthoDB" id="4104179at2759"/>
<dbReference type="Proteomes" id="UP000184330">
    <property type="component" value="Unassembled WGS sequence"/>
</dbReference>
<feature type="region of interest" description="Disordered" evidence="1">
    <location>
        <begin position="517"/>
        <end position="541"/>
    </location>
</feature>
<feature type="chain" id="PRO_5009875180" evidence="2">
    <location>
        <begin position="21"/>
        <end position="575"/>
    </location>
</feature>
<dbReference type="Pfam" id="PF03663">
    <property type="entry name" value="Glyco_hydro_76"/>
    <property type="match status" value="1"/>
</dbReference>
<keyword evidence="3" id="KW-0378">Hydrolase</keyword>
<dbReference type="PANTHER" id="PTHR47791">
    <property type="entry name" value="MEIOTICALLY UP-REGULATED GENE 191 PROTEIN"/>
    <property type="match status" value="1"/>
</dbReference>